<gene>
    <name evidence="2" type="ORF">I7X12_14620</name>
</gene>
<organism evidence="2 3">
    <name type="scientific">Halosimplex litoreum</name>
    <dbReference type="NCBI Taxonomy" id="1198301"/>
    <lineage>
        <taxon>Archaea</taxon>
        <taxon>Methanobacteriati</taxon>
        <taxon>Methanobacteriota</taxon>
        <taxon>Stenosarchaea group</taxon>
        <taxon>Halobacteria</taxon>
        <taxon>Halobacteriales</taxon>
        <taxon>Haloarculaceae</taxon>
        <taxon>Halosimplex</taxon>
    </lineage>
</organism>
<dbReference type="EMBL" id="CP065856">
    <property type="protein sequence ID" value="QPV61978.1"/>
    <property type="molecule type" value="Genomic_DNA"/>
</dbReference>
<dbReference type="OrthoDB" id="60683at2157"/>
<proteinExistence type="predicted"/>
<dbReference type="Proteomes" id="UP000595001">
    <property type="component" value="Chromosome"/>
</dbReference>
<evidence type="ECO:0008006" key="4">
    <source>
        <dbReference type="Google" id="ProtNLM"/>
    </source>
</evidence>
<sequence length="284" mass="30547">MLRIDGRVLAASVLGVFIVGAVLGFAVGGGSGQPGGPAAPTDAAPSDEAAPTPAPAPVPTATLTATGTATTTGTDVPTLTPTRTAATTAVPRPTVTTEPTPTATRTPILIRRVDTERIEGHLRQLINDWRERRGLDPFTNRRGTVVRKLDRMAAAHSVDMADVGETIHRIDNRSSAGRYRAADLFETCQFKKRGDEYIVTPTRNRLELLGKTYAGTTYRGPNGPRYNENESMVAQSIFENWRTTSVFRERLAYANATRIGIGIETTDKNEVYVTGNLCGVYGSD</sequence>
<dbReference type="GeneID" id="60589751"/>
<dbReference type="KEGG" id="hlt:I7X12_14620"/>
<evidence type="ECO:0000256" key="1">
    <source>
        <dbReference type="SAM" id="MobiDB-lite"/>
    </source>
</evidence>
<accession>A0A7T3KUH5</accession>
<protein>
    <recommendedName>
        <fullName evidence="4">Cysteine-rich secretory protein family protein</fullName>
    </recommendedName>
</protein>
<feature type="region of interest" description="Disordered" evidence="1">
    <location>
        <begin position="32"/>
        <end position="105"/>
    </location>
</feature>
<keyword evidence="3" id="KW-1185">Reference proteome</keyword>
<dbReference type="Gene3D" id="3.40.33.10">
    <property type="entry name" value="CAP"/>
    <property type="match status" value="1"/>
</dbReference>
<feature type="compositionally biased region" description="Low complexity" evidence="1">
    <location>
        <begin position="59"/>
        <end position="105"/>
    </location>
</feature>
<dbReference type="AlphaFoldDB" id="A0A7T3KUH5"/>
<dbReference type="RefSeq" id="WP_198060796.1">
    <property type="nucleotide sequence ID" value="NZ_CP065856.1"/>
</dbReference>
<name>A0A7T3KUH5_9EURY</name>
<feature type="compositionally biased region" description="Low complexity" evidence="1">
    <location>
        <begin position="36"/>
        <end position="51"/>
    </location>
</feature>
<reference evidence="2 3" key="1">
    <citation type="submission" date="2020-12" db="EMBL/GenBank/DDBJ databases">
        <title>Halosimplex halophilum sp. nov. and Halosimplex salinum sp. nov., two new members of the genus Halosimplex.</title>
        <authorList>
            <person name="Cui H.L."/>
        </authorList>
    </citation>
    <scope>NUCLEOTIDE SEQUENCE [LARGE SCALE GENOMIC DNA]</scope>
    <source>
        <strain evidence="2 3">YGH94</strain>
    </source>
</reference>
<evidence type="ECO:0000313" key="2">
    <source>
        <dbReference type="EMBL" id="QPV61978.1"/>
    </source>
</evidence>
<evidence type="ECO:0000313" key="3">
    <source>
        <dbReference type="Proteomes" id="UP000595001"/>
    </source>
</evidence>
<dbReference type="InterPro" id="IPR035940">
    <property type="entry name" value="CAP_sf"/>
</dbReference>